<keyword evidence="4" id="KW-1185">Reference proteome</keyword>
<name>A0ABU1VY19_9GAMM</name>
<keyword evidence="1" id="KW-0472">Membrane</keyword>
<organism evidence="3 4">
    <name type="scientific">Rheinheimera soli</name>
    <dbReference type="NCBI Taxonomy" id="443616"/>
    <lineage>
        <taxon>Bacteria</taxon>
        <taxon>Pseudomonadati</taxon>
        <taxon>Pseudomonadota</taxon>
        <taxon>Gammaproteobacteria</taxon>
        <taxon>Chromatiales</taxon>
        <taxon>Chromatiaceae</taxon>
        <taxon>Rheinheimera</taxon>
    </lineage>
</organism>
<keyword evidence="1" id="KW-0812">Transmembrane</keyword>
<dbReference type="Pfam" id="PF00563">
    <property type="entry name" value="EAL"/>
    <property type="match status" value="1"/>
</dbReference>
<dbReference type="SUPFAM" id="SSF141868">
    <property type="entry name" value="EAL domain-like"/>
    <property type="match status" value="1"/>
</dbReference>
<dbReference type="PROSITE" id="PS50883">
    <property type="entry name" value="EAL"/>
    <property type="match status" value="1"/>
</dbReference>
<feature type="domain" description="EAL" evidence="2">
    <location>
        <begin position="378"/>
        <end position="625"/>
    </location>
</feature>
<evidence type="ECO:0000256" key="1">
    <source>
        <dbReference type="SAM" id="Phobius"/>
    </source>
</evidence>
<dbReference type="Gene3D" id="3.20.20.450">
    <property type="entry name" value="EAL domain"/>
    <property type="match status" value="1"/>
</dbReference>
<dbReference type="CDD" id="cd01948">
    <property type="entry name" value="EAL"/>
    <property type="match status" value="1"/>
</dbReference>
<dbReference type="InterPro" id="IPR050706">
    <property type="entry name" value="Cyclic-di-GMP_PDE-like"/>
</dbReference>
<comment type="caution">
    <text evidence="3">The sequence shown here is derived from an EMBL/GenBank/DDBJ whole genome shotgun (WGS) entry which is preliminary data.</text>
</comment>
<gene>
    <name evidence="3" type="ORF">J2W69_001409</name>
</gene>
<dbReference type="PANTHER" id="PTHR33121">
    <property type="entry name" value="CYCLIC DI-GMP PHOSPHODIESTERASE PDEF"/>
    <property type="match status" value="1"/>
</dbReference>
<dbReference type="PANTHER" id="PTHR33121:SF79">
    <property type="entry name" value="CYCLIC DI-GMP PHOSPHODIESTERASE PDED-RELATED"/>
    <property type="match status" value="1"/>
</dbReference>
<dbReference type="SMART" id="SM00052">
    <property type="entry name" value="EAL"/>
    <property type="match status" value="1"/>
</dbReference>
<dbReference type="InterPro" id="IPR035919">
    <property type="entry name" value="EAL_sf"/>
</dbReference>
<evidence type="ECO:0000313" key="3">
    <source>
        <dbReference type="EMBL" id="MDR7120475.1"/>
    </source>
</evidence>
<dbReference type="InterPro" id="IPR001633">
    <property type="entry name" value="EAL_dom"/>
</dbReference>
<sequence length="625" mass="70348">MLRIRSAHFIVISLVVYLLAIVAYVYYQYQQTYQTKLAQLDLQLVNAVKAVPYLLGDDYHNNISGPQHLPRAEYLKLAKKLSLYAKDLKLQYVYSMIQVDGKVHFTSSSYTEDDLLRGQLSYFYDYYPEATEANKAAFASLAPVFEESVDQFGHFRSVLMPYQSSDGTIYLAGADIAITDLDQWLLSSMQQSVLSGSVFFGLALLLALSYAMVLRYNLTTDRSSGKRNALALEAHLRHESGGLSQLAILQVNNLEEICHLYGTPVAEQAFNQFIQQLQLHLGRSFRLYRLSFEKLAIRRVAAISDNDLHDKLKSFDFTQPVLNEPYLLFTVTLGVALSPAAVVLENATLAVNTARLQQQSLVVYSDNLLALKQHLHTNIKMAKEVREAIGHEQIVPYFQPVVQISTGEIFQYECLARILRSDGSILTPDQFLSIINRSHLDTELTKMMFIKSASQFVASEVSWSINVNCRDLLDDDLQQFFLDYLQHYPKPERVYFELAEAGVLPQFDRCRDAIAALQKAGAKVLLDDFGVASGVGMADLLQLHVDGLKIHGSLIEMISTDPDAQLFIEHISSFAKQTQLLIIAEMVESKQSLDALERCGISYAQGYYFGPAAPVPLRYYERGTV</sequence>
<protein>
    <submittedName>
        <fullName evidence="3">EAL domain-containing protein (Putative c-di-GMP-specific phosphodiesterase class I)</fullName>
    </submittedName>
</protein>
<accession>A0ABU1VY19</accession>
<dbReference type="RefSeq" id="WP_310275964.1">
    <property type="nucleotide sequence ID" value="NZ_JAVDWR010000003.1"/>
</dbReference>
<reference evidence="3 4" key="1">
    <citation type="submission" date="2023-07" db="EMBL/GenBank/DDBJ databases">
        <title>Sorghum-associated microbial communities from plants grown in Nebraska, USA.</title>
        <authorList>
            <person name="Schachtman D."/>
        </authorList>
    </citation>
    <scope>NUCLEOTIDE SEQUENCE [LARGE SCALE GENOMIC DNA]</scope>
    <source>
        <strain evidence="3 4">4138</strain>
    </source>
</reference>
<keyword evidence="1" id="KW-1133">Transmembrane helix</keyword>
<feature type="transmembrane region" description="Helical" evidence="1">
    <location>
        <begin position="6"/>
        <end position="27"/>
    </location>
</feature>
<dbReference type="Proteomes" id="UP001257909">
    <property type="component" value="Unassembled WGS sequence"/>
</dbReference>
<feature type="transmembrane region" description="Helical" evidence="1">
    <location>
        <begin position="193"/>
        <end position="213"/>
    </location>
</feature>
<dbReference type="EMBL" id="JAVDWR010000003">
    <property type="protein sequence ID" value="MDR7120475.1"/>
    <property type="molecule type" value="Genomic_DNA"/>
</dbReference>
<evidence type="ECO:0000313" key="4">
    <source>
        <dbReference type="Proteomes" id="UP001257909"/>
    </source>
</evidence>
<proteinExistence type="predicted"/>
<evidence type="ECO:0000259" key="2">
    <source>
        <dbReference type="PROSITE" id="PS50883"/>
    </source>
</evidence>